<reference evidence="5 6" key="1">
    <citation type="journal article" date="2011" name="Science">
        <title>The ecoresponsive genome of Daphnia pulex.</title>
        <authorList>
            <person name="Colbourne J.K."/>
            <person name="Pfrender M.E."/>
            <person name="Gilbert D."/>
            <person name="Thomas W.K."/>
            <person name="Tucker A."/>
            <person name="Oakley T.H."/>
            <person name="Tokishita S."/>
            <person name="Aerts A."/>
            <person name="Arnold G.J."/>
            <person name="Basu M.K."/>
            <person name="Bauer D.J."/>
            <person name="Caceres C.E."/>
            <person name="Carmel L."/>
            <person name="Casola C."/>
            <person name="Choi J.H."/>
            <person name="Detter J.C."/>
            <person name="Dong Q."/>
            <person name="Dusheyko S."/>
            <person name="Eads B.D."/>
            <person name="Frohlich T."/>
            <person name="Geiler-Samerotte K.A."/>
            <person name="Gerlach D."/>
            <person name="Hatcher P."/>
            <person name="Jogdeo S."/>
            <person name="Krijgsveld J."/>
            <person name="Kriventseva E.V."/>
            <person name="Kultz D."/>
            <person name="Laforsch C."/>
            <person name="Lindquist E."/>
            <person name="Lopez J."/>
            <person name="Manak J.R."/>
            <person name="Muller J."/>
            <person name="Pangilinan J."/>
            <person name="Patwardhan R.P."/>
            <person name="Pitluck S."/>
            <person name="Pritham E.J."/>
            <person name="Rechtsteiner A."/>
            <person name="Rho M."/>
            <person name="Rogozin I.B."/>
            <person name="Sakarya O."/>
            <person name="Salamov A."/>
            <person name="Schaack S."/>
            <person name="Shapiro H."/>
            <person name="Shiga Y."/>
            <person name="Skalitzky C."/>
            <person name="Smith Z."/>
            <person name="Souvorov A."/>
            <person name="Sung W."/>
            <person name="Tang Z."/>
            <person name="Tsuchiya D."/>
            <person name="Tu H."/>
            <person name="Vos H."/>
            <person name="Wang M."/>
            <person name="Wolf Y.I."/>
            <person name="Yamagata H."/>
            <person name="Yamada T."/>
            <person name="Ye Y."/>
            <person name="Shaw J.R."/>
            <person name="Andrews J."/>
            <person name="Crease T.J."/>
            <person name="Tang H."/>
            <person name="Lucas S.M."/>
            <person name="Robertson H.M."/>
            <person name="Bork P."/>
            <person name="Koonin E.V."/>
            <person name="Zdobnov E.M."/>
            <person name="Grigoriev I.V."/>
            <person name="Lynch M."/>
            <person name="Boore J.L."/>
        </authorList>
    </citation>
    <scope>NUCLEOTIDE SEQUENCE [LARGE SCALE GENOMIC DNA]</scope>
</reference>
<dbReference type="STRING" id="6669.E9GQZ8"/>
<dbReference type="eggNOG" id="KOG3627">
    <property type="taxonomic scope" value="Eukaryota"/>
</dbReference>
<keyword evidence="1" id="KW-1015">Disulfide bond</keyword>
<dbReference type="SUPFAM" id="SSF50494">
    <property type="entry name" value="Trypsin-like serine proteases"/>
    <property type="match status" value="1"/>
</dbReference>
<name>E9GQZ8_DAPPU</name>
<dbReference type="Gene3D" id="2.40.10.10">
    <property type="entry name" value="Trypsin-like serine proteases"/>
    <property type="match status" value="1"/>
</dbReference>
<dbReference type="InterPro" id="IPR051487">
    <property type="entry name" value="Ser/Thr_Proteases_Immune/Dev"/>
</dbReference>
<dbReference type="FunFam" id="2.40.10.10:FF:000141">
    <property type="entry name" value="Enterokinase light chain"/>
    <property type="match status" value="1"/>
</dbReference>
<dbReference type="AlphaFoldDB" id="E9GQZ8"/>
<dbReference type="CDD" id="cd00190">
    <property type="entry name" value="Tryp_SPc"/>
    <property type="match status" value="1"/>
</dbReference>
<dbReference type="GO" id="GO:0006508">
    <property type="term" value="P:proteolysis"/>
    <property type="evidence" value="ECO:0000318"/>
    <property type="project" value="GO_Central"/>
</dbReference>
<dbReference type="GO" id="GO:0004252">
    <property type="term" value="F:serine-type endopeptidase activity"/>
    <property type="evidence" value="ECO:0000318"/>
    <property type="project" value="GO_Central"/>
</dbReference>
<dbReference type="GO" id="GO:0005615">
    <property type="term" value="C:extracellular space"/>
    <property type="evidence" value="ECO:0000318"/>
    <property type="project" value="GO_Central"/>
</dbReference>
<dbReference type="PROSITE" id="PS50240">
    <property type="entry name" value="TRYPSIN_DOM"/>
    <property type="match status" value="1"/>
</dbReference>
<evidence type="ECO:0000256" key="3">
    <source>
        <dbReference type="SAM" id="SignalP"/>
    </source>
</evidence>
<keyword evidence="6" id="KW-1185">Reference proteome</keyword>
<dbReference type="PhylomeDB" id="E9GQZ8"/>
<dbReference type="FunCoup" id="E9GQZ8">
    <property type="interactions" value="147"/>
</dbReference>
<dbReference type="InterPro" id="IPR009003">
    <property type="entry name" value="Peptidase_S1_PA"/>
</dbReference>
<evidence type="ECO:0000313" key="6">
    <source>
        <dbReference type="Proteomes" id="UP000000305"/>
    </source>
</evidence>
<dbReference type="Proteomes" id="UP000000305">
    <property type="component" value="Unassembled WGS sequence"/>
</dbReference>
<accession>E9GQZ8</accession>
<dbReference type="KEGG" id="dpx:DAPPUDRAFT_105498"/>
<organism evidence="5 6">
    <name type="scientific">Daphnia pulex</name>
    <name type="common">Water flea</name>
    <dbReference type="NCBI Taxonomy" id="6669"/>
    <lineage>
        <taxon>Eukaryota</taxon>
        <taxon>Metazoa</taxon>
        <taxon>Ecdysozoa</taxon>
        <taxon>Arthropoda</taxon>
        <taxon>Crustacea</taxon>
        <taxon>Branchiopoda</taxon>
        <taxon>Diplostraca</taxon>
        <taxon>Cladocera</taxon>
        <taxon>Anomopoda</taxon>
        <taxon>Daphniidae</taxon>
        <taxon>Daphnia</taxon>
    </lineage>
</organism>
<evidence type="ECO:0000256" key="2">
    <source>
        <dbReference type="ARBA" id="ARBA00024195"/>
    </source>
</evidence>
<comment type="similarity">
    <text evidence="2">Belongs to the peptidase S1 family. CLIP subfamily.</text>
</comment>
<dbReference type="InterPro" id="IPR018114">
    <property type="entry name" value="TRYPSIN_HIS"/>
</dbReference>
<dbReference type="InterPro" id="IPR001314">
    <property type="entry name" value="Peptidase_S1A"/>
</dbReference>
<feature type="domain" description="Peptidase S1" evidence="4">
    <location>
        <begin position="55"/>
        <end position="333"/>
    </location>
</feature>
<dbReference type="PANTHER" id="PTHR24256">
    <property type="entry name" value="TRYPTASE-RELATED"/>
    <property type="match status" value="1"/>
</dbReference>
<evidence type="ECO:0000256" key="1">
    <source>
        <dbReference type="ARBA" id="ARBA00023157"/>
    </source>
</evidence>
<dbReference type="InterPro" id="IPR043504">
    <property type="entry name" value="Peptidase_S1_PA_chymotrypsin"/>
</dbReference>
<proteinExistence type="inferred from homology"/>
<dbReference type="EMBL" id="GL732558">
    <property type="protein sequence ID" value="EFX78206.1"/>
    <property type="molecule type" value="Genomic_DNA"/>
</dbReference>
<dbReference type="Pfam" id="PF00089">
    <property type="entry name" value="Trypsin"/>
    <property type="match status" value="1"/>
</dbReference>
<dbReference type="InterPro" id="IPR001254">
    <property type="entry name" value="Trypsin_dom"/>
</dbReference>
<feature type="chain" id="PRO_5003241406" description="Peptidase S1 domain-containing protein" evidence="3">
    <location>
        <begin position="29"/>
        <end position="342"/>
    </location>
</feature>
<gene>
    <name evidence="5" type="ORF">DAPPUDRAFT_105498</name>
</gene>
<protein>
    <recommendedName>
        <fullName evidence="4">Peptidase S1 domain-containing protein</fullName>
    </recommendedName>
</protein>
<feature type="signal peptide" evidence="3">
    <location>
        <begin position="1"/>
        <end position="28"/>
    </location>
</feature>
<dbReference type="OrthoDB" id="6351861at2759"/>
<evidence type="ECO:0000313" key="5">
    <source>
        <dbReference type="EMBL" id="EFX78206.1"/>
    </source>
</evidence>
<dbReference type="HOGENOM" id="CLU_006842_7_6_1"/>
<evidence type="ECO:0000259" key="4">
    <source>
        <dbReference type="PROSITE" id="PS50240"/>
    </source>
</evidence>
<sequence>MAQRFQSRPAILFLISSLLLFNSCPSSGNRVQKTAGYEWWAPEQLEESDSQQTRMVNSDVTLENEYPYMVAIIEYDPETESHTHFHCGGSLISPTHVLTAAHCMFVNDTIGTRKMKTDQIQVLLGVHFFNQTTTDAQSRRKVRRIKTHEKYDPDNWYNNDIAILTLDSPVKFTETISPVCLPPQGSNDQYVGELAIVKGWGATGEDEGVSEVLHHAVKKIISNWQCQKIHAEAKITTRMMCAYRRGKDTCQASPNITKKFRGDSGGPVVIESNDLDEYHTIGATNKPAGNRKKDCQWIQVGIVSWGDGCARKGIPGVYARVTSFLPWIKKEMMPMKSKLKKN</sequence>
<dbReference type="InParanoid" id="E9GQZ8"/>
<dbReference type="PROSITE" id="PS00134">
    <property type="entry name" value="TRYPSIN_HIS"/>
    <property type="match status" value="1"/>
</dbReference>
<dbReference type="PRINTS" id="PR00722">
    <property type="entry name" value="CHYMOTRYPSIN"/>
</dbReference>
<keyword evidence="3" id="KW-0732">Signal</keyword>
<dbReference type="SMART" id="SM00020">
    <property type="entry name" value="Tryp_SPc"/>
    <property type="match status" value="1"/>
</dbReference>